<dbReference type="RefSeq" id="XP_030878861.1">
    <property type="nucleotide sequence ID" value="XM_031023001.1"/>
</dbReference>
<dbReference type="PROSITE" id="PS00211">
    <property type="entry name" value="ABC_TRANSPORTER_1"/>
    <property type="match status" value="1"/>
</dbReference>
<dbReference type="Pfam" id="PF00664">
    <property type="entry name" value="ABC_membrane"/>
    <property type="match status" value="1"/>
</dbReference>
<dbReference type="CDD" id="cd18603">
    <property type="entry name" value="ABC_6TM_MRP1_2_3_6_D2_like"/>
    <property type="match status" value="1"/>
</dbReference>
<dbReference type="GO" id="GO:0012505">
    <property type="term" value="C:endomembrane system"/>
    <property type="evidence" value="ECO:0007669"/>
    <property type="project" value="UniProtKB-SubCell"/>
</dbReference>
<dbReference type="Proteomes" id="UP000245341">
    <property type="component" value="Unplaced"/>
</dbReference>
<evidence type="ECO:0000256" key="15">
    <source>
        <dbReference type="ARBA" id="ARBA00047354"/>
    </source>
</evidence>
<dbReference type="InterPro" id="IPR003439">
    <property type="entry name" value="ABC_transporter-like_ATP-bd"/>
</dbReference>
<proteinExistence type="inferred from homology"/>
<keyword evidence="25" id="KW-1185">Reference proteome</keyword>
<dbReference type="InterPro" id="IPR017871">
    <property type="entry name" value="ABC_transporter-like_CS"/>
</dbReference>
<dbReference type="SUPFAM" id="SSF52540">
    <property type="entry name" value="P-loop containing nucleoside triphosphate hydrolases"/>
    <property type="match status" value="2"/>
</dbReference>
<evidence type="ECO:0000256" key="7">
    <source>
        <dbReference type="ARBA" id="ARBA00022840"/>
    </source>
</evidence>
<evidence type="ECO:0000256" key="21">
    <source>
        <dbReference type="ARBA" id="ARBA00049921"/>
    </source>
</evidence>
<organism evidence="25 26">
    <name type="scientific">Leptonychotes weddellii</name>
    <name type="common">Weddell seal</name>
    <name type="synonym">Otaria weddellii</name>
    <dbReference type="NCBI Taxonomy" id="9713"/>
    <lineage>
        <taxon>Eukaryota</taxon>
        <taxon>Metazoa</taxon>
        <taxon>Chordata</taxon>
        <taxon>Craniata</taxon>
        <taxon>Vertebrata</taxon>
        <taxon>Euteleostomi</taxon>
        <taxon>Mammalia</taxon>
        <taxon>Eutheria</taxon>
        <taxon>Laurasiatheria</taxon>
        <taxon>Carnivora</taxon>
        <taxon>Caniformia</taxon>
        <taxon>Pinnipedia</taxon>
        <taxon>Phocidae</taxon>
        <taxon>Monachinae</taxon>
        <taxon>Lobodontini</taxon>
        <taxon>Leptonychotes</taxon>
    </lineage>
</organism>
<accession>A0A7F8QDW4</accession>
<evidence type="ECO:0000256" key="8">
    <source>
        <dbReference type="ARBA" id="ARBA00022989"/>
    </source>
</evidence>
<dbReference type="InterPro" id="IPR036640">
    <property type="entry name" value="ABC1_TM_sf"/>
</dbReference>
<dbReference type="Gene3D" id="1.20.1560.10">
    <property type="entry name" value="ABC transporter type 1, transmembrane domain"/>
    <property type="match status" value="1"/>
</dbReference>
<sequence>ASVSLKRLRIFLSHEELEPDSIERRPVKDGGGANSITVKNATFTWARGDPPTLSGITFSIPEGSLVAVVGQVGCGKSSLLSALLAEMDKVEGHVAIKGSVAYVPQQAWIQNDSLRENILFGHQLQERYYKTVIEACALLPDLEILPSGDRTEIGEKAPVESSRAPTCRLPEVPCSSRLSRAPPRGRSSMGGTVPTPPSHLFPQRFYVASSRQLKRLESVSRSPVYSHFSETLLGVSVIRAFEEQERFIRQSDLKVDENQKAYYPSIVANRWLAVRLECVGNCIVLFAALFAVISRHSLSAGLVGLSVSYSLQVTTYLNWLVRMSSEMETNIVAVERLKEYSETEKEAPWQVQEMTPPSTWPQVGRVEFRDYGLRYRENLDLVLKHINVTIDGGEKVGIVGRTGAGKSSLTLGLFRINESAEGEIVIDDINIAKIGLHDLRFKITIIPQDPVLFSGSLRMNLDPFSQYSDEEVWTSLELAHLKDFVSALPDKLNHECAEGGENLSVGQRQLVCLARALLRKTKILVLDEATAAVDLETDDLIQSTIRTQFEDCTVLTIAHRLNTIMDYTRVIVLDKGEIRECGRPSDLLQQRGLFYSMAKDAGLV</sequence>
<evidence type="ECO:0000256" key="4">
    <source>
        <dbReference type="ARBA" id="ARBA00022692"/>
    </source>
</evidence>
<evidence type="ECO:0000256" key="16">
    <source>
        <dbReference type="ARBA" id="ARBA00047576"/>
    </source>
</evidence>
<comment type="catalytic activity">
    <reaction evidence="14">
        <text>vincristine(in) + ATP + H2O = vincristine(out) + ADP + phosphate + H(+)</text>
        <dbReference type="Rhea" id="RHEA:60160"/>
        <dbReference type="ChEBI" id="CHEBI:15377"/>
        <dbReference type="ChEBI" id="CHEBI:15378"/>
        <dbReference type="ChEBI" id="CHEBI:30616"/>
        <dbReference type="ChEBI" id="CHEBI:43474"/>
        <dbReference type="ChEBI" id="CHEBI:143658"/>
        <dbReference type="ChEBI" id="CHEBI:456216"/>
    </reaction>
    <physiologicalReaction direction="left-to-right" evidence="14">
        <dbReference type="Rhea" id="RHEA:60161"/>
    </physiologicalReaction>
</comment>
<feature type="domain" description="ABC transmembrane type-1" evidence="24">
    <location>
        <begin position="200"/>
        <end position="329"/>
    </location>
</feature>
<keyword evidence="6" id="KW-0547">Nucleotide-binding</keyword>
<dbReference type="GO" id="GO:0005524">
    <property type="term" value="F:ATP binding"/>
    <property type="evidence" value="ECO:0007669"/>
    <property type="project" value="UniProtKB-KW"/>
</dbReference>
<dbReference type="PANTHER" id="PTHR24223:SF241">
    <property type="entry name" value="MULTIDRUG RESISTANCE-ASSOCIATED PROTEIN 1"/>
    <property type="match status" value="1"/>
</dbReference>
<comment type="similarity">
    <text evidence="2">Belongs to the ABC transporter superfamily. ABCC family. Conjugate transporter (TC 3.A.1.208) subfamily.</text>
</comment>
<comment type="catalytic activity">
    <reaction evidence="20">
        <text>prostaglandin A2-S-(R)-glutathione(in) + ATP + H2O = prostaglandin A2-S-(R)-glutathione(out) + ADP + phosphate + H(+)</text>
        <dbReference type="Rhea" id="RHEA:81695"/>
        <dbReference type="ChEBI" id="CHEBI:15377"/>
        <dbReference type="ChEBI" id="CHEBI:15378"/>
        <dbReference type="ChEBI" id="CHEBI:30616"/>
        <dbReference type="ChEBI" id="CHEBI:43474"/>
        <dbReference type="ChEBI" id="CHEBI:133768"/>
        <dbReference type="ChEBI" id="CHEBI:456216"/>
    </reaction>
    <physiologicalReaction direction="left-to-right" evidence="20">
        <dbReference type="Rhea" id="RHEA:81696"/>
    </physiologicalReaction>
</comment>
<dbReference type="FunFam" id="1.20.1560.10:FF:000264">
    <property type="entry name" value="ABC transporter"/>
    <property type="match status" value="1"/>
</dbReference>
<reference evidence="26" key="1">
    <citation type="submission" date="2025-08" db="UniProtKB">
        <authorList>
            <consortium name="RefSeq"/>
        </authorList>
    </citation>
    <scope>IDENTIFICATION</scope>
    <source>
        <tissue evidence="26">Liver</tissue>
    </source>
</reference>
<evidence type="ECO:0000256" key="11">
    <source>
        <dbReference type="ARBA" id="ARBA00041345"/>
    </source>
</evidence>
<dbReference type="AlphaFoldDB" id="A0A7F8QDW4"/>
<evidence type="ECO:0000256" key="20">
    <source>
        <dbReference type="ARBA" id="ARBA00049910"/>
    </source>
</evidence>
<dbReference type="GO" id="GO:0016323">
    <property type="term" value="C:basolateral plasma membrane"/>
    <property type="evidence" value="ECO:0007669"/>
    <property type="project" value="TreeGrafter"/>
</dbReference>
<comment type="catalytic activity">
    <reaction evidence="16">
        <text>17beta-estradiol 17-O-(beta-D-glucuronate)(in) + ATP + H2O = 17beta-estradiol 17-O-(beta-D-glucuronate)(out) + ADP + phosphate + H(+)</text>
        <dbReference type="Rhea" id="RHEA:60128"/>
        <dbReference type="ChEBI" id="CHEBI:15377"/>
        <dbReference type="ChEBI" id="CHEBI:15378"/>
        <dbReference type="ChEBI" id="CHEBI:30616"/>
        <dbReference type="ChEBI" id="CHEBI:43474"/>
        <dbReference type="ChEBI" id="CHEBI:82961"/>
        <dbReference type="ChEBI" id="CHEBI:456216"/>
    </reaction>
    <physiologicalReaction direction="left-to-right" evidence="16">
        <dbReference type="Rhea" id="RHEA:60129"/>
    </physiologicalReaction>
</comment>
<dbReference type="CDD" id="cd03244">
    <property type="entry name" value="ABCC_MRP_domain2"/>
    <property type="match status" value="1"/>
</dbReference>
<evidence type="ECO:0000259" key="23">
    <source>
        <dbReference type="PROSITE" id="PS50893"/>
    </source>
</evidence>
<evidence type="ECO:0000256" key="12">
    <source>
        <dbReference type="ARBA" id="ARBA00041913"/>
    </source>
</evidence>
<dbReference type="KEGG" id="lww:102747165"/>
<dbReference type="PANTHER" id="PTHR24223">
    <property type="entry name" value="ATP-BINDING CASSETTE SUB-FAMILY C"/>
    <property type="match status" value="1"/>
</dbReference>
<evidence type="ECO:0000313" key="25">
    <source>
        <dbReference type="Proteomes" id="UP000245341"/>
    </source>
</evidence>
<comment type="catalytic activity">
    <reaction evidence="17">
        <text>2',3'-cGAMP(in) + ATP + H2O = 2',3'-cGAMP(out) + ADP + phosphate + H(+)</text>
        <dbReference type="Rhea" id="RHEA:74887"/>
        <dbReference type="ChEBI" id="CHEBI:15377"/>
        <dbReference type="ChEBI" id="CHEBI:15378"/>
        <dbReference type="ChEBI" id="CHEBI:30616"/>
        <dbReference type="ChEBI" id="CHEBI:43474"/>
        <dbReference type="ChEBI" id="CHEBI:143093"/>
        <dbReference type="ChEBI" id="CHEBI:456216"/>
    </reaction>
</comment>
<evidence type="ECO:0000256" key="22">
    <source>
        <dbReference type="SAM" id="MobiDB-lite"/>
    </source>
</evidence>
<evidence type="ECO:0000256" key="13">
    <source>
        <dbReference type="ARBA" id="ARBA00042274"/>
    </source>
</evidence>
<name>A0A7F8QDW4_LEPWE</name>
<feature type="domain" description="ABC transporter" evidence="23">
    <location>
        <begin position="366"/>
        <end position="600"/>
    </location>
</feature>
<feature type="domain" description="ABC transporter" evidence="23">
    <location>
        <begin position="36"/>
        <end position="268"/>
    </location>
</feature>
<evidence type="ECO:0000256" key="10">
    <source>
        <dbReference type="ARBA" id="ARBA00041009"/>
    </source>
</evidence>
<dbReference type="InterPro" id="IPR011527">
    <property type="entry name" value="ABC1_TM_dom"/>
</dbReference>
<feature type="region of interest" description="Disordered" evidence="22">
    <location>
        <begin position="156"/>
        <end position="195"/>
    </location>
</feature>
<keyword evidence="5" id="KW-0677">Repeat</keyword>
<keyword evidence="9" id="KW-0472">Membrane</keyword>
<dbReference type="InterPro" id="IPR003593">
    <property type="entry name" value="AAA+_ATPase"/>
</dbReference>
<evidence type="ECO:0000256" key="19">
    <source>
        <dbReference type="ARBA" id="ARBA00049901"/>
    </source>
</evidence>
<evidence type="ECO:0000256" key="1">
    <source>
        <dbReference type="ARBA" id="ARBA00004127"/>
    </source>
</evidence>
<evidence type="ECO:0000259" key="24">
    <source>
        <dbReference type="PROSITE" id="PS50929"/>
    </source>
</evidence>
<dbReference type="SUPFAM" id="SSF90123">
    <property type="entry name" value="ABC transporter transmembrane region"/>
    <property type="match status" value="1"/>
</dbReference>
<evidence type="ECO:0000256" key="9">
    <source>
        <dbReference type="ARBA" id="ARBA00023136"/>
    </source>
</evidence>
<dbReference type="SMART" id="SM00382">
    <property type="entry name" value="AAA"/>
    <property type="match status" value="2"/>
</dbReference>
<evidence type="ECO:0000256" key="3">
    <source>
        <dbReference type="ARBA" id="ARBA00022448"/>
    </source>
</evidence>
<evidence type="ECO:0000256" key="14">
    <source>
        <dbReference type="ARBA" id="ARBA00047331"/>
    </source>
</evidence>
<keyword evidence="3" id="KW-0813">Transport</keyword>
<dbReference type="PROSITE" id="PS50929">
    <property type="entry name" value="ABC_TM1F"/>
    <property type="match status" value="1"/>
</dbReference>
<dbReference type="Pfam" id="PF00005">
    <property type="entry name" value="ABC_tran"/>
    <property type="match status" value="2"/>
</dbReference>
<comment type="catalytic activity">
    <reaction evidence="21">
        <text>S-[(2E,6E,10E)-geranylgeranyl]-L-glutathione(in) + ATP + H2O = S-[(2E,6E,10E)-geranylgeranyl]-L-glutathione(out) + ADP + phosphate + H(+)</text>
        <dbReference type="Rhea" id="RHEA:81611"/>
        <dbReference type="ChEBI" id="CHEBI:15377"/>
        <dbReference type="ChEBI" id="CHEBI:15378"/>
        <dbReference type="ChEBI" id="CHEBI:30616"/>
        <dbReference type="ChEBI" id="CHEBI:43474"/>
        <dbReference type="ChEBI" id="CHEBI:156326"/>
        <dbReference type="ChEBI" id="CHEBI:456216"/>
    </reaction>
    <physiologicalReaction direction="left-to-right" evidence="21">
        <dbReference type="Rhea" id="RHEA:81612"/>
    </physiologicalReaction>
</comment>
<comment type="catalytic activity">
    <reaction evidence="18">
        <text>daunorubicin(in) + ATP + H2O = daunorubicin(out) + ADP + phosphate + H(+)</text>
        <dbReference type="Rhea" id="RHEA:33147"/>
        <dbReference type="ChEBI" id="CHEBI:15377"/>
        <dbReference type="ChEBI" id="CHEBI:15378"/>
        <dbReference type="ChEBI" id="CHEBI:30616"/>
        <dbReference type="ChEBI" id="CHEBI:43474"/>
        <dbReference type="ChEBI" id="CHEBI:64677"/>
        <dbReference type="ChEBI" id="CHEBI:456216"/>
    </reaction>
    <physiologicalReaction direction="left-to-right" evidence="18">
        <dbReference type="Rhea" id="RHEA:33148"/>
    </physiologicalReaction>
</comment>
<evidence type="ECO:0000313" key="26">
    <source>
        <dbReference type="RefSeq" id="XP_030878861.1"/>
    </source>
</evidence>
<keyword evidence="8" id="KW-1133">Transmembrane helix</keyword>
<keyword evidence="7" id="KW-0067">ATP-binding</keyword>
<comment type="catalytic activity">
    <reaction evidence="15">
        <text>sphing-4-enine 1-phosphate(in) + ATP + H2O = sphing-4-enine 1-phosphate(out) + ADP + phosphate + H(+)</text>
        <dbReference type="Rhea" id="RHEA:38951"/>
        <dbReference type="ChEBI" id="CHEBI:15377"/>
        <dbReference type="ChEBI" id="CHEBI:15378"/>
        <dbReference type="ChEBI" id="CHEBI:30616"/>
        <dbReference type="ChEBI" id="CHEBI:43474"/>
        <dbReference type="ChEBI" id="CHEBI:60119"/>
        <dbReference type="ChEBI" id="CHEBI:456216"/>
    </reaction>
    <physiologicalReaction direction="left-to-right" evidence="15">
        <dbReference type="Rhea" id="RHEA:38952"/>
    </physiologicalReaction>
</comment>
<protein>
    <recommendedName>
        <fullName evidence="10">Multidrug resistance-associated protein 1</fullName>
    </recommendedName>
    <alternativeName>
        <fullName evidence="13">ATP-binding cassette sub-family C member 1</fullName>
    </alternativeName>
    <alternativeName>
        <fullName evidence="12">Glutathione-S-conjugate-translocating ATPase ABCC1</fullName>
    </alternativeName>
    <alternativeName>
        <fullName evidence="11">Leukotriene C(4) transporter</fullName>
    </alternativeName>
</protein>
<evidence type="ECO:0000256" key="6">
    <source>
        <dbReference type="ARBA" id="ARBA00022741"/>
    </source>
</evidence>
<dbReference type="GO" id="GO:0008559">
    <property type="term" value="F:ABC-type xenobiotic transporter activity"/>
    <property type="evidence" value="ECO:0007669"/>
    <property type="project" value="TreeGrafter"/>
</dbReference>
<evidence type="ECO:0000256" key="2">
    <source>
        <dbReference type="ARBA" id="ARBA00009726"/>
    </source>
</evidence>
<evidence type="ECO:0000256" key="17">
    <source>
        <dbReference type="ARBA" id="ARBA00048171"/>
    </source>
</evidence>
<evidence type="ECO:0000256" key="18">
    <source>
        <dbReference type="ARBA" id="ARBA00048825"/>
    </source>
</evidence>
<evidence type="ECO:0000256" key="5">
    <source>
        <dbReference type="ARBA" id="ARBA00022737"/>
    </source>
</evidence>
<comment type="subcellular location">
    <subcellularLocation>
        <location evidence="1">Endomembrane system</location>
        <topology evidence="1">Multi-pass membrane protein</topology>
    </subcellularLocation>
</comment>
<dbReference type="FunFam" id="3.40.50.300:FF:000074">
    <property type="entry name" value="Multidrug resistance-associated protein 5 isoform 1"/>
    <property type="match status" value="1"/>
</dbReference>
<dbReference type="GeneID" id="102747165"/>
<dbReference type="InterPro" id="IPR050173">
    <property type="entry name" value="ABC_transporter_C-like"/>
</dbReference>
<dbReference type="GO" id="GO:0034634">
    <property type="term" value="F:glutathione transmembrane transporter activity"/>
    <property type="evidence" value="ECO:0007669"/>
    <property type="project" value="TreeGrafter"/>
</dbReference>
<dbReference type="PROSITE" id="PS50893">
    <property type="entry name" value="ABC_TRANSPORTER_2"/>
    <property type="match status" value="2"/>
</dbReference>
<dbReference type="OrthoDB" id="6500128at2759"/>
<keyword evidence="4" id="KW-0812">Transmembrane</keyword>
<dbReference type="GO" id="GO:0016887">
    <property type="term" value="F:ATP hydrolysis activity"/>
    <property type="evidence" value="ECO:0007669"/>
    <property type="project" value="InterPro"/>
</dbReference>
<dbReference type="Gene3D" id="3.40.50.300">
    <property type="entry name" value="P-loop containing nucleotide triphosphate hydrolases"/>
    <property type="match status" value="2"/>
</dbReference>
<comment type="catalytic activity">
    <reaction evidence="19">
        <text>prostaglandin A2-S-(S)-glutathione(in) + ATP + H2O = prostaglandin A2-S-(S)-glutathione(out) + ADP + phosphate + H(+)</text>
        <dbReference type="Rhea" id="RHEA:81699"/>
        <dbReference type="ChEBI" id="CHEBI:15377"/>
        <dbReference type="ChEBI" id="CHEBI:15378"/>
        <dbReference type="ChEBI" id="CHEBI:30616"/>
        <dbReference type="ChEBI" id="CHEBI:43474"/>
        <dbReference type="ChEBI" id="CHEBI:133769"/>
        <dbReference type="ChEBI" id="CHEBI:456216"/>
    </reaction>
    <physiologicalReaction direction="left-to-right" evidence="19">
        <dbReference type="Rhea" id="RHEA:81700"/>
    </physiologicalReaction>
</comment>
<feature type="non-terminal residue" evidence="26">
    <location>
        <position position="1"/>
    </location>
</feature>
<gene>
    <name evidence="26" type="primary">LOC102747165</name>
</gene>
<dbReference type="InterPro" id="IPR027417">
    <property type="entry name" value="P-loop_NTPase"/>
</dbReference>